<dbReference type="Gene3D" id="2.60.40.10">
    <property type="entry name" value="Immunoglobulins"/>
    <property type="match status" value="1"/>
</dbReference>
<evidence type="ECO:0000256" key="5">
    <source>
        <dbReference type="ARBA" id="ARBA00023163"/>
    </source>
</evidence>
<dbReference type="Pfam" id="PF20144">
    <property type="entry name" value="TIG_SUH"/>
    <property type="match status" value="1"/>
</dbReference>
<proteinExistence type="inferred from homology"/>
<dbReference type="SUPFAM" id="SSF49417">
    <property type="entry name" value="p53-like transcription factors"/>
    <property type="match status" value="1"/>
</dbReference>
<dbReference type="SUPFAM" id="SSF81296">
    <property type="entry name" value="E set domains"/>
    <property type="match status" value="1"/>
</dbReference>
<dbReference type="InterPro" id="IPR008967">
    <property type="entry name" value="p53-like_TF_DNA-bd_sf"/>
</dbReference>
<evidence type="ECO:0000256" key="4">
    <source>
        <dbReference type="ARBA" id="ARBA00023125"/>
    </source>
</evidence>
<dbReference type="SMART" id="SM01267">
    <property type="entry name" value="LAG1_DNAbind"/>
    <property type="match status" value="1"/>
</dbReference>
<evidence type="ECO:0000256" key="3">
    <source>
        <dbReference type="ARBA" id="ARBA00023015"/>
    </source>
</evidence>
<sequence length="523" mass="58538">MPLDSLCNYTMPSSSSMPSTSGISTSNMEKQTVDRVSTEIMTEYLRNQENLDCIVSIYHAKVAQKSYAKEKRFFCPPPCIYRKGTKGWQLRKSRLQTSFQKSNGMMNHNANSSPNDQFDLLELCCTVGITAPGDCLEKQKLAVEQEKVIVDFRGKDFCKVTLYISDSDKRKYFTLDADFFYNHTPTNNVSVLGSFSSQRIKVISKPPKKKHSIINKTNDCKYLCIPSGTKVALFNRRASQASLTKFLHVENENFNANSDKWSAFTIYLVDEKDEQTSPTSESYCVKDGYINYGSIVRLVDSASGLALPNLRICKVEKNEVLLNIENETVSQLHKCAFQMVDQRMTYLHLYNDGASTLSQIQLITAKSSNINTDTISDGAIWTIVSADTVEYKFYEALGPVQIPVTPVPVINGLNMEASESHLAYIEISGSNFLVALTVWLGSTPIETHVRSKELIRCPLPALSKLNSEWPSGRVSEDEIEFPLSLVRHDGVIYSTSFTIKYSLSNSSMGRPGGVPLNVEFEQA</sequence>
<dbReference type="InterPro" id="IPR015351">
    <property type="entry name" value="RBP-J/Cbf11/Cbf12_DNA-bd"/>
</dbReference>
<evidence type="ECO:0000313" key="11">
    <source>
        <dbReference type="Proteomes" id="UP001201812"/>
    </source>
</evidence>
<feature type="compositionally biased region" description="Low complexity" evidence="7">
    <location>
        <begin position="10"/>
        <end position="26"/>
    </location>
</feature>
<comment type="similarity">
    <text evidence="2">Belongs to the Su(H) family.</text>
</comment>
<dbReference type="AlphaFoldDB" id="A0AAD4R125"/>
<comment type="subcellular location">
    <subcellularLocation>
        <location evidence="1">Nucleus</location>
    </subcellularLocation>
</comment>
<dbReference type="InterPro" id="IPR040159">
    <property type="entry name" value="CLS_fam"/>
</dbReference>
<keyword evidence="6" id="KW-0539">Nucleus</keyword>
<dbReference type="EMBL" id="JAKKPZ010000090">
    <property type="protein sequence ID" value="KAI1702945.1"/>
    <property type="molecule type" value="Genomic_DNA"/>
</dbReference>
<dbReference type="Gene3D" id="2.60.40.1450">
    <property type="entry name" value="LAG1, DNA binding domain"/>
    <property type="match status" value="1"/>
</dbReference>
<reference evidence="10" key="1">
    <citation type="submission" date="2022-01" db="EMBL/GenBank/DDBJ databases">
        <title>Genome Sequence Resource for Two Populations of Ditylenchus destructor, the Migratory Endoparasitic Phytonematode.</title>
        <authorList>
            <person name="Zhang H."/>
            <person name="Lin R."/>
            <person name="Xie B."/>
        </authorList>
    </citation>
    <scope>NUCLEOTIDE SEQUENCE</scope>
    <source>
        <strain evidence="10">BazhouSP</strain>
    </source>
</reference>
<feature type="domain" description="RBP-J/Cbf11/Cbf12 DNA binding" evidence="8">
    <location>
        <begin position="54"/>
        <end position="217"/>
    </location>
</feature>
<dbReference type="SUPFAM" id="SSF110217">
    <property type="entry name" value="DNA-binding protein LAG-1 (CSL)"/>
    <property type="match status" value="1"/>
</dbReference>
<dbReference type="InterPro" id="IPR014756">
    <property type="entry name" value="Ig_E-set"/>
</dbReference>
<keyword evidence="4 10" id="KW-0238">DNA-binding</keyword>
<dbReference type="Proteomes" id="UP001201812">
    <property type="component" value="Unassembled WGS sequence"/>
</dbReference>
<comment type="caution">
    <text evidence="10">The sequence shown here is derived from an EMBL/GenBank/DDBJ whole genome shotgun (WGS) entry which is preliminary data.</text>
</comment>
<keyword evidence="3" id="KW-0805">Transcription regulation</keyword>
<dbReference type="InterPro" id="IPR038007">
    <property type="entry name" value="RBP-Jkappa_IPT"/>
</dbReference>
<dbReference type="Pfam" id="PF09270">
    <property type="entry name" value="BTD"/>
    <property type="match status" value="1"/>
</dbReference>
<keyword evidence="5" id="KW-0804">Transcription</keyword>
<evidence type="ECO:0000256" key="7">
    <source>
        <dbReference type="SAM" id="MobiDB-lite"/>
    </source>
</evidence>
<accession>A0AAD4R125</accession>
<organism evidence="10 11">
    <name type="scientific">Ditylenchus destructor</name>
    <dbReference type="NCBI Taxonomy" id="166010"/>
    <lineage>
        <taxon>Eukaryota</taxon>
        <taxon>Metazoa</taxon>
        <taxon>Ecdysozoa</taxon>
        <taxon>Nematoda</taxon>
        <taxon>Chromadorea</taxon>
        <taxon>Rhabditida</taxon>
        <taxon>Tylenchina</taxon>
        <taxon>Tylenchomorpha</taxon>
        <taxon>Sphaerularioidea</taxon>
        <taxon>Anguinidae</taxon>
        <taxon>Anguininae</taxon>
        <taxon>Ditylenchus</taxon>
    </lineage>
</organism>
<dbReference type="SMART" id="SM01268">
    <property type="entry name" value="BTD"/>
    <property type="match status" value="1"/>
</dbReference>
<dbReference type="Gene3D" id="2.80.10.50">
    <property type="match status" value="1"/>
</dbReference>
<keyword evidence="11" id="KW-1185">Reference proteome</keyword>
<evidence type="ECO:0000256" key="1">
    <source>
        <dbReference type="ARBA" id="ARBA00004123"/>
    </source>
</evidence>
<feature type="region of interest" description="Disordered" evidence="7">
    <location>
        <begin position="9"/>
        <end position="31"/>
    </location>
</feature>
<dbReference type="GO" id="GO:0000978">
    <property type="term" value="F:RNA polymerase II cis-regulatory region sequence-specific DNA binding"/>
    <property type="evidence" value="ECO:0007669"/>
    <property type="project" value="InterPro"/>
</dbReference>
<dbReference type="PANTHER" id="PTHR10665">
    <property type="entry name" value="RECOMBINING BINDING PROTEIN SUPPRESSOR OF HAIRLESS"/>
    <property type="match status" value="1"/>
</dbReference>
<dbReference type="InterPro" id="IPR037095">
    <property type="entry name" value="RBP-J/Cbf11_DNA-bd_sf"/>
</dbReference>
<dbReference type="GO" id="GO:0005634">
    <property type="term" value="C:nucleus"/>
    <property type="evidence" value="ECO:0007669"/>
    <property type="project" value="UniProtKB-SubCell"/>
</dbReference>
<dbReference type="InterPro" id="IPR013783">
    <property type="entry name" value="Ig-like_fold"/>
</dbReference>
<dbReference type="GO" id="GO:0001228">
    <property type="term" value="F:DNA-binding transcription activator activity, RNA polymerase II-specific"/>
    <property type="evidence" value="ECO:0007669"/>
    <property type="project" value="InterPro"/>
</dbReference>
<dbReference type="InterPro" id="IPR036358">
    <property type="entry name" value="BTD_sf"/>
</dbReference>
<evidence type="ECO:0000259" key="8">
    <source>
        <dbReference type="SMART" id="SM01267"/>
    </source>
</evidence>
<dbReference type="Pfam" id="PF09271">
    <property type="entry name" value="LAG1-DNAbind"/>
    <property type="match status" value="1"/>
</dbReference>
<feature type="domain" description="Beta-trefoil DNA-binding" evidence="9">
    <location>
        <begin position="223"/>
        <end position="381"/>
    </location>
</feature>
<evidence type="ECO:0000256" key="2">
    <source>
        <dbReference type="ARBA" id="ARBA00009704"/>
    </source>
</evidence>
<evidence type="ECO:0000313" key="10">
    <source>
        <dbReference type="EMBL" id="KAI1702945.1"/>
    </source>
</evidence>
<evidence type="ECO:0000259" key="9">
    <source>
        <dbReference type="SMART" id="SM01268"/>
    </source>
</evidence>
<dbReference type="InterPro" id="IPR015350">
    <property type="entry name" value="Beta-trefoil_DNA-bd_dom"/>
</dbReference>
<evidence type="ECO:0000256" key="6">
    <source>
        <dbReference type="ARBA" id="ARBA00023242"/>
    </source>
</evidence>
<name>A0AAD4R125_9BILA</name>
<gene>
    <name evidence="10" type="ORF">DdX_15181</name>
</gene>
<protein>
    <submittedName>
        <fullName evidence="10">Beta-trefoil DNA-binding domain-containing protein</fullName>
    </submittedName>
</protein>